<keyword evidence="4" id="KW-1185">Reference proteome</keyword>
<evidence type="ECO:0000256" key="1">
    <source>
        <dbReference type="SAM" id="Coils"/>
    </source>
</evidence>
<reference evidence="3" key="1">
    <citation type="submission" date="2022-08" db="EMBL/GenBank/DDBJ databases">
        <authorList>
            <person name="Kallberg Y."/>
            <person name="Tangrot J."/>
            <person name="Rosling A."/>
        </authorList>
    </citation>
    <scope>NUCLEOTIDE SEQUENCE</scope>
    <source>
        <strain evidence="3">Wild A</strain>
    </source>
</reference>
<dbReference type="AlphaFoldDB" id="A0A9W4SAX5"/>
<organism evidence="3 4">
    <name type="scientific">Funneliformis geosporum</name>
    <dbReference type="NCBI Taxonomy" id="1117311"/>
    <lineage>
        <taxon>Eukaryota</taxon>
        <taxon>Fungi</taxon>
        <taxon>Fungi incertae sedis</taxon>
        <taxon>Mucoromycota</taxon>
        <taxon>Glomeromycotina</taxon>
        <taxon>Glomeromycetes</taxon>
        <taxon>Glomerales</taxon>
        <taxon>Glomeraceae</taxon>
        <taxon>Funneliformis</taxon>
    </lineage>
</organism>
<name>A0A9W4SAX5_9GLOM</name>
<accession>A0A9W4SAX5</accession>
<dbReference type="EMBL" id="CAMKVN010000036">
    <property type="protein sequence ID" value="CAI2162408.1"/>
    <property type="molecule type" value="Genomic_DNA"/>
</dbReference>
<dbReference type="OrthoDB" id="10516427at2759"/>
<feature type="region of interest" description="Disordered" evidence="2">
    <location>
        <begin position="102"/>
        <end position="121"/>
    </location>
</feature>
<evidence type="ECO:0000256" key="2">
    <source>
        <dbReference type="SAM" id="MobiDB-lite"/>
    </source>
</evidence>
<evidence type="ECO:0000313" key="4">
    <source>
        <dbReference type="Proteomes" id="UP001153678"/>
    </source>
</evidence>
<feature type="coiled-coil region" evidence="1">
    <location>
        <begin position="38"/>
        <end position="101"/>
    </location>
</feature>
<protein>
    <submittedName>
        <fullName evidence="3">10693_t:CDS:1</fullName>
    </submittedName>
</protein>
<dbReference type="Proteomes" id="UP001153678">
    <property type="component" value="Unassembled WGS sequence"/>
</dbReference>
<proteinExistence type="predicted"/>
<gene>
    <name evidence="3" type="ORF">FWILDA_LOCUS541</name>
</gene>
<sequence>MSTKIKKNEKCLLCLKTGTAIIYDESTPQNKACFACSIKGVKESSEIIKVELEKLKKENKEVYKLRIQEIKIRFAEGKDELEKLKTEYPEFKSELEEIRQENLKAIPEEERDEVGGEKPTN</sequence>
<comment type="caution">
    <text evidence="3">The sequence shown here is derived from an EMBL/GenBank/DDBJ whole genome shotgun (WGS) entry which is preliminary data.</text>
</comment>
<evidence type="ECO:0000313" key="3">
    <source>
        <dbReference type="EMBL" id="CAI2162408.1"/>
    </source>
</evidence>
<keyword evidence="1" id="KW-0175">Coiled coil</keyword>